<keyword evidence="7" id="KW-0812">Transmembrane</keyword>
<dbReference type="PANTHER" id="PTHR13023">
    <property type="entry name" value="APYRASE"/>
    <property type="match status" value="1"/>
</dbReference>
<keyword evidence="7" id="KW-0472">Membrane</keyword>
<evidence type="ECO:0000256" key="3">
    <source>
        <dbReference type="ARBA" id="ARBA00022801"/>
    </source>
</evidence>
<name>A0A7S1PIM2_9EUKA</name>
<feature type="binding site" evidence="6">
    <location>
        <position position="310"/>
    </location>
    <ligand>
        <name>Ca(2+)</name>
        <dbReference type="ChEBI" id="CHEBI:29108"/>
    </ligand>
</feature>
<dbReference type="GO" id="GO:0004382">
    <property type="term" value="F:GDP phosphatase activity"/>
    <property type="evidence" value="ECO:0007669"/>
    <property type="project" value="TreeGrafter"/>
</dbReference>
<organism evidence="8">
    <name type="scientific">Percolomonas cosmopolitus</name>
    <dbReference type="NCBI Taxonomy" id="63605"/>
    <lineage>
        <taxon>Eukaryota</taxon>
        <taxon>Discoba</taxon>
        <taxon>Heterolobosea</taxon>
        <taxon>Tetramitia</taxon>
        <taxon>Eutetramitia</taxon>
        <taxon>Percolomonadidae</taxon>
        <taxon>Percolomonas</taxon>
    </lineage>
</organism>
<reference evidence="8" key="1">
    <citation type="submission" date="2021-01" db="EMBL/GenBank/DDBJ databases">
        <authorList>
            <person name="Corre E."/>
            <person name="Pelletier E."/>
            <person name="Niang G."/>
            <person name="Scheremetjew M."/>
            <person name="Finn R."/>
            <person name="Kale V."/>
            <person name="Holt S."/>
            <person name="Cochrane G."/>
            <person name="Meng A."/>
            <person name="Brown T."/>
            <person name="Cohen L."/>
        </authorList>
    </citation>
    <scope>NUCLEOTIDE SEQUENCE</scope>
    <source>
        <strain evidence="8">WS</strain>
    </source>
</reference>
<dbReference type="GO" id="GO:0030166">
    <property type="term" value="P:proteoglycan biosynthetic process"/>
    <property type="evidence" value="ECO:0007669"/>
    <property type="project" value="TreeGrafter"/>
</dbReference>
<feature type="binding site" evidence="6">
    <location>
        <position position="109"/>
    </location>
    <ligand>
        <name>Ca(2+)</name>
        <dbReference type="ChEBI" id="CHEBI:29108"/>
    </ligand>
</feature>
<protein>
    <recommendedName>
        <fullName evidence="9">Apyrase</fullName>
    </recommendedName>
</protein>
<dbReference type="InterPro" id="IPR036258">
    <property type="entry name" value="Apyrase_sf"/>
</dbReference>
<evidence type="ECO:0000256" key="1">
    <source>
        <dbReference type="ARBA" id="ARBA00001913"/>
    </source>
</evidence>
<dbReference type="EMBL" id="HBGD01009803">
    <property type="protein sequence ID" value="CAD9084792.1"/>
    <property type="molecule type" value="Transcribed_RNA"/>
</dbReference>
<evidence type="ECO:0000256" key="6">
    <source>
        <dbReference type="PIRSR" id="PIRSR609283-1"/>
    </source>
</evidence>
<keyword evidence="4 6" id="KW-0106">Calcium</keyword>
<proteinExistence type="inferred from homology"/>
<gene>
    <name evidence="8" type="ORF">PCOS0759_LOCUS8046</name>
</gene>
<feature type="transmembrane region" description="Helical" evidence="7">
    <location>
        <begin position="12"/>
        <end position="30"/>
    </location>
</feature>
<evidence type="ECO:0000256" key="2">
    <source>
        <dbReference type="ARBA" id="ARBA00022723"/>
    </source>
</evidence>
<feature type="binding site" evidence="6">
    <location>
        <position position="361"/>
    </location>
    <ligand>
        <name>Ca(2+)</name>
        <dbReference type="ChEBI" id="CHEBI:29108"/>
    </ligand>
</feature>
<evidence type="ECO:0000256" key="5">
    <source>
        <dbReference type="ARBA" id="ARBA00025738"/>
    </source>
</evidence>
<dbReference type="SUPFAM" id="SSF101887">
    <property type="entry name" value="Apyrase"/>
    <property type="match status" value="1"/>
</dbReference>
<comment type="cofactor">
    <cofactor evidence="1 6">
        <name>Ca(2+)</name>
        <dbReference type="ChEBI" id="CHEBI:29108"/>
    </cofactor>
</comment>
<evidence type="ECO:0000256" key="7">
    <source>
        <dbReference type="SAM" id="Phobius"/>
    </source>
</evidence>
<keyword evidence="7" id="KW-1133">Transmembrane helix</keyword>
<keyword evidence="2 6" id="KW-0479">Metal-binding</keyword>
<dbReference type="GO" id="GO:0005509">
    <property type="term" value="F:calcium ion binding"/>
    <property type="evidence" value="ECO:0007669"/>
    <property type="project" value="InterPro"/>
</dbReference>
<comment type="similarity">
    <text evidence="5">Belongs to the apyrase family.</text>
</comment>
<feature type="binding site" evidence="6">
    <location>
        <position position="176"/>
    </location>
    <ligand>
        <name>Ca(2+)</name>
        <dbReference type="ChEBI" id="CHEBI:29108"/>
    </ligand>
</feature>
<dbReference type="PANTHER" id="PTHR13023:SF3">
    <property type="entry name" value="SOLUBLE CALCIUM-ACTIVATED NUCLEOTIDASE 1"/>
    <property type="match status" value="1"/>
</dbReference>
<feature type="binding site" evidence="6">
    <location>
        <position position="248"/>
    </location>
    <ligand>
        <name>Ca(2+)</name>
        <dbReference type="ChEBI" id="CHEBI:29108"/>
    </ligand>
</feature>
<dbReference type="Pfam" id="PF06079">
    <property type="entry name" value="Apyrase"/>
    <property type="match status" value="1"/>
</dbReference>
<dbReference type="Gene3D" id="2.120.10.100">
    <property type="entry name" value="Apyrase"/>
    <property type="match status" value="1"/>
</dbReference>
<dbReference type="AlphaFoldDB" id="A0A7S1PIM2"/>
<evidence type="ECO:0000256" key="4">
    <source>
        <dbReference type="ARBA" id="ARBA00022837"/>
    </source>
</evidence>
<sequence>MTQKNASKSKYILIFISVTFLILITYYLLFSASAPMASSLIVPLSNEYDLLMIADRDEFSWNEKLKVWESVLHTALLKRNTHNSYEYHPLETKMLSHELVRKDRGLELSELKFFSQNADDDKVPIESEKRRLLAFGDRTGIVYEVVNWKKPQPKLIPRAIVAGGNGRTETKPFKNEWATVKDNQLIVGSWGKEFTSRDGTEIISEEQMMYVKVFDRNMGLVEHRDWIKNFQKVRQSVGIQFPGYLVHEAVEWSNLHKKWYFLPRRVSKQKYDDAEDLQRGGNILIAANEDFSKFESYTIKQETKPTRGFSSIKFVPGTNDQHLVALKTEENGSDQHSYITVVDISGNVLLPETYIGKEKYEGVEIVYRGD</sequence>
<dbReference type="GO" id="GO:0045134">
    <property type="term" value="F:UDP phosphatase activity"/>
    <property type="evidence" value="ECO:0007669"/>
    <property type="project" value="TreeGrafter"/>
</dbReference>
<feature type="binding site" evidence="6">
    <location>
        <position position="110"/>
    </location>
    <ligand>
        <name>Ca(2+)</name>
        <dbReference type="ChEBI" id="CHEBI:29108"/>
    </ligand>
</feature>
<evidence type="ECO:0000313" key="8">
    <source>
        <dbReference type="EMBL" id="CAD9084792.1"/>
    </source>
</evidence>
<accession>A0A7S1PIM2</accession>
<dbReference type="InterPro" id="IPR009283">
    <property type="entry name" value="Apyrase"/>
</dbReference>
<evidence type="ECO:0008006" key="9">
    <source>
        <dbReference type="Google" id="ProtNLM"/>
    </source>
</evidence>
<keyword evidence="3" id="KW-0378">Hydrolase</keyword>